<gene>
    <name evidence="5" type="ORF">IAC42_08300</name>
</gene>
<comment type="caution">
    <text evidence="5">The sequence shown here is derived from an EMBL/GenBank/DDBJ whole genome shotgun (WGS) entry which is preliminary data.</text>
</comment>
<evidence type="ECO:0000259" key="4">
    <source>
        <dbReference type="Pfam" id="PF00884"/>
    </source>
</evidence>
<reference evidence="5" key="2">
    <citation type="journal article" date="2021" name="PeerJ">
        <title>Extensive microbial diversity within the chicken gut microbiome revealed by metagenomics and culture.</title>
        <authorList>
            <person name="Gilroy R."/>
            <person name="Ravi A."/>
            <person name="Getino M."/>
            <person name="Pursley I."/>
            <person name="Horton D.L."/>
            <person name="Alikhan N.F."/>
            <person name="Baker D."/>
            <person name="Gharbi K."/>
            <person name="Hall N."/>
            <person name="Watson M."/>
            <person name="Adriaenssens E.M."/>
            <person name="Foster-Nyarko E."/>
            <person name="Jarju S."/>
            <person name="Secka A."/>
            <person name="Antonio M."/>
            <person name="Oren A."/>
            <person name="Chaudhuri R.R."/>
            <person name="La Ragione R."/>
            <person name="Hildebrand F."/>
            <person name="Pallen M.J."/>
        </authorList>
    </citation>
    <scope>NUCLEOTIDE SEQUENCE</scope>
    <source>
        <strain evidence="5">11167</strain>
    </source>
</reference>
<sequence length="510" mass="58218">MDHILYIMTDEQSLETISALGAATHSTPAIDHLVRNGTFYSRAYTASPVCLPSRCVMMTGMMPHISGSMSNTTGASLSLEHPNLFTILGNAGFRTSLHGKCHFIPVPYPATRSDQTLEYEHFITYYKALGIEHLDLQDGKNNSLWYYDDYSKEMEKKGRLKAYRDEIHMSPGKHALSDFPFGEDDHPDAWVGRKACERIDSLARDEKAFVWVSFSGPHYPVDPPAEYMPLVDMAKDRGRVFSSDEWDDESKYHYNGFHGPGTTEGSGHADDHAQKNYSEDYWRAWRHRYFANIVLIDRWIGRILESAKRKWGDDFAVIFTSDHGEMMGNHSLWGKNGSLFEDVLRVPLVVYQPGQEGRVEDALVCSDDIFPTIIKLAGADCPYDPRRRGLPLDEDVARGGRKEIVSLCDGRLAIVRPPYKLEWNRYERTGRIYKEFYDLSKDPHEFVNSYMDEDYRGIIDEMEVRLEQLEKEEGLLSSVFYVKGGGAMPFYVDFGEGAGYWNNHGLDVAR</sequence>
<protein>
    <submittedName>
        <fullName evidence="5">Sulfatase-like hydrolase/transferase</fullName>
    </submittedName>
</protein>
<dbReference type="PANTHER" id="PTHR42693:SF53">
    <property type="entry name" value="ENDO-4-O-SULFATASE"/>
    <property type="match status" value="1"/>
</dbReference>
<feature type="coiled-coil region" evidence="3">
    <location>
        <begin position="452"/>
        <end position="479"/>
    </location>
</feature>
<dbReference type="AlphaFoldDB" id="A0A9D9EC16"/>
<feature type="domain" description="Sulfatase N-terminal" evidence="4">
    <location>
        <begin position="3"/>
        <end position="379"/>
    </location>
</feature>
<evidence type="ECO:0000313" key="6">
    <source>
        <dbReference type="Proteomes" id="UP000823633"/>
    </source>
</evidence>
<dbReference type="Proteomes" id="UP000823633">
    <property type="component" value="Unassembled WGS sequence"/>
</dbReference>
<evidence type="ECO:0000256" key="1">
    <source>
        <dbReference type="ARBA" id="ARBA00008779"/>
    </source>
</evidence>
<dbReference type="Pfam" id="PF00884">
    <property type="entry name" value="Sulfatase"/>
    <property type="match status" value="1"/>
</dbReference>
<keyword evidence="2 5" id="KW-0378">Hydrolase</keyword>
<dbReference type="PANTHER" id="PTHR42693">
    <property type="entry name" value="ARYLSULFATASE FAMILY MEMBER"/>
    <property type="match status" value="1"/>
</dbReference>
<dbReference type="InterPro" id="IPR050738">
    <property type="entry name" value="Sulfatase"/>
</dbReference>
<dbReference type="Gene3D" id="3.40.720.10">
    <property type="entry name" value="Alkaline Phosphatase, subunit A"/>
    <property type="match status" value="1"/>
</dbReference>
<keyword evidence="3" id="KW-0175">Coiled coil</keyword>
<evidence type="ECO:0000256" key="2">
    <source>
        <dbReference type="ARBA" id="ARBA00022801"/>
    </source>
</evidence>
<dbReference type="InterPro" id="IPR000917">
    <property type="entry name" value="Sulfatase_N"/>
</dbReference>
<dbReference type="GO" id="GO:0004065">
    <property type="term" value="F:arylsulfatase activity"/>
    <property type="evidence" value="ECO:0007669"/>
    <property type="project" value="TreeGrafter"/>
</dbReference>
<dbReference type="SUPFAM" id="SSF53649">
    <property type="entry name" value="Alkaline phosphatase-like"/>
    <property type="match status" value="1"/>
</dbReference>
<evidence type="ECO:0000256" key="3">
    <source>
        <dbReference type="SAM" id="Coils"/>
    </source>
</evidence>
<accession>A0A9D9EC16</accession>
<reference evidence="5" key="1">
    <citation type="submission" date="2020-10" db="EMBL/GenBank/DDBJ databases">
        <authorList>
            <person name="Gilroy R."/>
        </authorList>
    </citation>
    <scope>NUCLEOTIDE SEQUENCE</scope>
    <source>
        <strain evidence="5">11167</strain>
    </source>
</reference>
<dbReference type="InterPro" id="IPR017850">
    <property type="entry name" value="Alkaline_phosphatase_core_sf"/>
</dbReference>
<proteinExistence type="inferred from homology"/>
<organism evidence="5 6">
    <name type="scientific">Candidatus Aphodenecus pullistercoris</name>
    <dbReference type="NCBI Taxonomy" id="2840669"/>
    <lineage>
        <taxon>Bacteria</taxon>
        <taxon>Pseudomonadati</taxon>
        <taxon>Spirochaetota</taxon>
        <taxon>Spirochaetia</taxon>
        <taxon>Spirochaetales</taxon>
        <taxon>Candidatus Aphodenecus</taxon>
    </lineage>
</organism>
<dbReference type="EMBL" id="JADIMU010000055">
    <property type="protein sequence ID" value="MBO8443735.1"/>
    <property type="molecule type" value="Genomic_DNA"/>
</dbReference>
<name>A0A9D9EC16_9SPIR</name>
<evidence type="ECO:0000313" key="5">
    <source>
        <dbReference type="EMBL" id="MBO8443735.1"/>
    </source>
</evidence>
<comment type="similarity">
    <text evidence="1">Belongs to the sulfatase family.</text>
</comment>